<proteinExistence type="predicted"/>
<dbReference type="EMBL" id="JN201525">
    <property type="protein sequence ID" value="AEJ94094.1"/>
    <property type="molecule type" value="Genomic_DNA"/>
</dbReference>
<gene>
    <name evidence="1" type="primary">217</name>
    <name evidence="1" type="ORF">THIBAULT_217</name>
</gene>
<reference evidence="1 2" key="1">
    <citation type="journal article" date="2012" name="J. Virol.">
        <title>Complete Genome Sequences of 138 Mycobacteriophages.</title>
        <authorList>
            <consortium name="the Science Education Alliance Phage Hunters Advancing Genomics and Evolutionary Science Program"/>
            <consortium name="the KwaZulu-Natal Research Institute for Tuberculosis and HIV Mycobacterial Genetics Course Students"/>
            <consortium name="the Phage Hunters Integrating Research and Education Program"/>
            <person name="Hatfull G.F."/>
        </authorList>
    </citation>
    <scope>NUCLEOTIDE SEQUENCE [LARGE SCALE GENOMIC DNA]</scope>
</reference>
<evidence type="ECO:0000313" key="2">
    <source>
        <dbReference type="Proteomes" id="UP000008391"/>
    </source>
</evidence>
<sequence length="18" mass="1972">MACEYVLTPSACERSLKA</sequence>
<dbReference type="KEGG" id="vg:18566110"/>
<name>G1FGT0_9CAUD</name>
<dbReference type="Proteomes" id="UP000008391">
    <property type="component" value="Segment"/>
</dbReference>
<protein>
    <submittedName>
        <fullName evidence="1">Uncharacterized protein</fullName>
    </submittedName>
</protein>
<accession>G1FGT0</accession>
<dbReference type="RefSeq" id="YP_009018226.1">
    <property type="nucleotide sequence ID" value="NC_023738.1"/>
</dbReference>
<dbReference type="GeneID" id="18566110"/>
<evidence type="ECO:0000313" key="1">
    <source>
        <dbReference type="EMBL" id="AEJ94094.1"/>
    </source>
</evidence>
<organism evidence="1 2">
    <name type="scientific">Mycobacterium phage Thibault</name>
    <dbReference type="NCBI Taxonomy" id="1052673"/>
    <lineage>
        <taxon>Viruses</taxon>
        <taxon>Duplodnaviria</taxon>
        <taxon>Heunggongvirae</taxon>
        <taxon>Uroviricota</taxon>
        <taxon>Caudoviricetes</taxon>
        <taxon>Omegavirus</taxon>
        <taxon>Omegavirus thibault</taxon>
    </lineage>
</organism>
<keyword evidence="2" id="KW-1185">Reference proteome</keyword>